<dbReference type="STRING" id="22663.A0A2I0KH57"/>
<feature type="region of interest" description="Disordered" evidence="1">
    <location>
        <begin position="1"/>
        <end position="25"/>
    </location>
</feature>
<dbReference type="AlphaFoldDB" id="A0A2I0KH57"/>
<organism evidence="2 3">
    <name type="scientific">Punica granatum</name>
    <name type="common">Pomegranate</name>
    <dbReference type="NCBI Taxonomy" id="22663"/>
    <lineage>
        <taxon>Eukaryota</taxon>
        <taxon>Viridiplantae</taxon>
        <taxon>Streptophyta</taxon>
        <taxon>Embryophyta</taxon>
        <taxon>Tracheophyta</taxon>
        <taxon>Spermatophyta</taxon>
        <taxon>Magnoliopsida</taxon>
        <taxon>eudicotyledons</taxon>
        <taxon>Gunneridae</taxon>
        <taxon>Pentapetalae</taxon>
        <taxon>rosids</taxon>
        <taxon>malvids</taxon>
        <taxon>Myrtales</taxon>
        <taxon>Lythraceae</taxon>
        <taxon>Punica</taxon>
    </lineage>
</organism>
<protein>
    <submittedName>
        <fullName evidence="2">Uncharacterized protein</fullName>
    </submittedName>
</protein>
<gene>
    <name evidence="2" type="ORF">CRG98_011744</name>
</gene>
<sequence length="177" mass="19954">MPRSKDRSDSREDYHESKRSTRREQTPQWVINAIFEGKASGGTSSSVRRAYAHQVKSVDVSSMRKQVKDKGPKDPVLSFSKKDLEHVLHHHDNALVISTRFAAYTVKQILVGTRSSVDILFLDAFNQMGLAEESQAGKPALNVIKAFARTFHLKLKFPPVTESGRSVETNQRREATM</sequence>
<dbReference type="EMBL" id="PGOL01000580">
    <property type="protein sequence ID" value="PKI67845.1"/>
    <property type="molecule type" value="Genomic_DNA"/>
</dbReference>
<reference evidence="2 3" key="1">
    <citation type="submission" date="2017-11" db="EMBL/GenBank/DDBJ databases">
        <title>De-novo sequencing of pomegranate (Punica granatum L.) genome.</title>
        <authorList>
            <person name="Akparov Z."/>
            <person name="Amiraslanov A."/>
            <person name="Hajiyeva S."/>
            <person name="Abbasov M."/>
            <person name="Kaur K."/>
            <person name="Hamwieh A."/>
            <person name="Solovyev V."/>
            <person name="Salamov A."/>
            <person name="Braich B."/>
            <person name="Kosarev P."/>
            <person name="Mahmoud A."/>
            <person name="Hajiyev E."/>
            <person name="Babayeva S."/>
            <person name="Izzatullayeva V."/>
            <person name="Mammadov A."/>
            <person name="Mammadov A."/>
            <person name="Sharifova S."/>
            <person name="Ojaghi J."/>
            <person name="Eynullazada K."/>
            <person name="Bayramov B."/>
            <person name="Abdulazimova A."/>
            <person name="Shahmuradov I."/>
        </authorList>
    </citation>
    <scope>NUCLEOTIDE SEQUENCE [LARGE SCALE GENOMIC DNA]</scope>
    <source>
        <strain evidence="3">cv. AG2017</strain>
        <tissue evidence="2">Leaf</tissue>
    </source>
</reference>
<dbReference type="PANTHER" id="PTHR33240">
    <property type="entry name" value="OS08G0508500 PROTEIN"/>
    <property type="match status" value="1"/>
</dbReference>
<dbReference type="PANTHER" id="PTHR33240:SF15">
    <property type="entry name" value="GAG-PRO-LIKE PROTEIN"/>
    <property type="match status" value="1"/>
</dbReference>
<dbReference type="Proteomes" id="UP000233551">
    <property type="component" value="Unassembled WGS sequence"/>
</dbReference>
<keyword evidence="3" id="KW-1185">Reference proteome</keyword>
<evidence type="ECO:0000313" key="3">
    <source>
        <dbReference type="Proteomes" id="UP000233551"/>
    </source>
</evidence>
<comment type="caution">
    <text evidence="2">The sequence shown here is derived from an EMBL/GenBank/DDBJ whole genome shotgun (WGS) entry which is preliminary data.</text>
</comment>
<name>A0A2I0KH57_PUNGR</name>
<proteinExistence type="predicted"/>
<evidence type="ECO:0000313" key="2">
    <source>
        <dbReference type="EMBL" id="PKI67845.1"/>
    </source>
</evidence>
<evidence type="ECO:0000256" key="1">
    <source>
        <dbReference type="SAM" id="MobiDB-lite"/>
    </source>
</evidence>
<accession>A0A2I0KH57</accession>